<dbReference type="InterPro" id="IPR003754">
    <property type="entry name" value="4pyrrol_synth_uPrphyn_synth"/>
</dbReference>
<dbReference type="PANTHER" id="PTHR38020">
    <property type="entry name" value="UROPORPHYRINOGEN-III SYNTHASE"/>
    <property type="match status" value="1"/>
</dbReference>
<gene>
    <name evidence="3" type="ORF">PIB30_053910</name>
</gene>
<feature type="compositionally biased region" description="Pro residues" evidence="1">
    <location>
        <begin position="62"/>
        <end position="82"/>
    </location>
</feature>
<protein>
    <recommendedName>
        <fullName evidence="2">Tetrapyrrole biosynthesis uroporphyrinogen III synthase domain-containing protein</fullName>
    </recommendedName>
</protein>
<dbReference type="PANTHER" id="PTHR38020:SF1">
    <property type="entry name" value="UROPORPHYRINOGEN-III SYNTHASE"/>
    <property type="match status" value="1"/>
</dbReference>
<feature type="compositionally biased region" description="Low complexity" evidence="1">
    <location>
        <begin position="83"/>
        <end position="111"/>
    </location>
</feature>
<accession>A0ABU6YHF4</accession>
<reference evidence="3 4" key="1">
    <citation type="journal article" date="2023" name="Plants (Basel)">
        <title>Bridging the Gap: Combining Genomics and Transcriptomics Approaches to Understand Stylosanthes scabra, an Orphan Legume from the Brazilian Caatinga.</title>
        <authorList>
            <person name="Ferreira-Neto J.R.C."/>
            <person name="da Silva M.D."/>
            <person name="Binneck E."/>
            <person name="de Melo N.F."/>
            <person name="da Silva R.H."/>
            <person name="de Melo A.L.T.M."/>
            <person name="Pandolfi V."/>
            <person name="Bustamante F.O."/>
            <person name="Brasileiro-Vidal A.C."/>
            <person name="Benko-Iseppon A.M."/>
        </authorList>
    </citation>
    <scope>NUCLEOTIDE SEQUENCE [LARGE SCALE GENOMIC DNA]</scope>
    <source>
        <tissue evidence="3">Leaves</tissue>
    </source>
</reference>
<evidence type="ECO:0000313" key="4">
    <source>
        <dbReference type="Proteomes" id="UP001341840"/>
    </source>
</evidence>
<evidence type="ECO:0000259" key="2">
    <source>
        <dbReference type="Pfam" id="PF02602"/>
    </source>
</evidence>
<sequence length="291" mass="31609">MYITKSHCSINHSPQLRTKVIQPSHPQRLHTTLVPNTHHSTLTFLSRPLPLLSLSPTLLRQPPLPSPPEPQFKPSTPLPPPSASLRSLILATPSSSPPSERTPSSSTRNSSLEYVPIPRELGFLFPRPRRRAAGLAAALGPGGGRRVLCPVPLVVGLEEPPVVLAFLQELRTFGWAPTRVEAYETRWGGPRCAEAIVKGSEDGRMDALVFTSSAEVEGLLKSLSEFGLSFEEVKRRCPGLFVAAHGPVTAAGAERLGVKVDVVSSKFGSFDGVVDVLYVTFQMFRDGRIEL</sequence>
<organism evidence="3 4">
    <name type="scientific">Stylosanthes scabra</name>
    <dbReference type="NCBI Taxonomy" id="79078"/>
    <lineage>
        <taxon>Eukaryota</taxon>
        <taxon>Viridiplantae</taxon>
        <taxon>Streptophyta</taxon>
        <taxon>Embryophyta</taxon>
        <taxon>Tracheophyta</taxon>
        <taxon>Spermatophyta</taxon>
        <taxon>Magnoliopsida</taxon>
        <taxon>eudicotyledons</taxon>
        <taxon>Gunneridae</taxon>
        <taxon>Pentapetalae</taxon>
        <taxon>rosids</taxon>
        <taxon>fabids</taxon>
        <taxon>Fabales</taxon>
        <taxon>Fabaceae</taxon>
        <taxon>Papilionoideae</taxon>
        <taxon>50 kb inversion clade</taxon>
        <taxon>dalbergioids sensu lato</taxon>
        <taxon>Dalbergieae</taxon>
        <taxon>Pterocarpus clade</taxon>
        <taxon>Stylosanthes</taxon>
    </lineage>
</organism>
<dbReference type="EMBL" id="JASCZI010242061">
    <property type="protein sequence ID" value="MED6209361.1"/>
    <property type="molecule type" value="Genomic_DNA"/>
</dbReference>
<dbReference type="Proteomes" id="UP001341840">
    <property type="component" value="Unassembled WGS sequence"/>
</dbReference>
<dbReference type="InterPro" id="IPR036108">
    <property type="entry name" value="4pyrrol_syn_uPrphyn_synt_sf"/>
</dbReference>
<dbReference type="SUPFAM" id="SSF69618">
    <property type="entry name" value="HemD-like"/>
    <property type="match status" value="1"/>
</dbReference>
<dbReference type="Gene3D" id="3.40.50.10090">
    <property type="match status" value="1"/>
</dbReference>
<keyword evidence="4" id="KW-1185">Reference proteome</keyword>
<proteinExistence type="predicted"/>
<dbReference type="Pfam" id="PF02602">
    <property type="entry name" value="HEM4"/>
    <property type="match status" value="1"/>
</dbReference>
<feature type="region of interest" description="Disordered" evidence="1">
    <location>
        <begin position="56"/>
        <end position="111"/>
    </location>
</feature>
<name>A0ABU6YHF4_9FABA</name>
<evidence type="ECO:0000256" key="1">
    <source>
        <dbReference type="SAM" id="MobiDB-lite"/>
    </source>
</evidence>
<comment type="caution">
    <text evidence="3">The sequence shown here is derived from an EMBL/GenBank/DDBJ whole genome shotgun (WGS) entry which is preliminary data.</text>
</comment>
<feature type="domain" description="Tetrapyrrole biosynthesis uroporphyrinogen III synthase" evidence="2">
    <location>
        <begin position="131"/>
        <end position="267"/>
    </location>
</feature>
<evidence type="ECO:0000313" key="3">
    <source>
        <dbReference type="EMBL" id="MED6209361.1"/>
    </source>
</evidence>